<comment type="caution">
    <text evidence="1">The sequence shown here is derived from an EMBL/GenBank/DDBJ whole genome shotgun (WGS) entry which is preliminary data.</text>
</comment>
<accession>A0ABT3GWP0</accession>
<evidence type="ECO:0000313" key="2">
    <source>
        <dbReference type="Proteomes" id="UP001208938"/>
    </source>
</evidence>
<proteinExistence type="predicted"/>
<organism evidence="1 2">
    <name type="scientific">Pararhodobacter zhoushanensis</name>
    <dbReference type="NCBI Taxonomy" id="2479545"/>
    <lineage>
        <taxon>Bacteria</taxon>
        <taxon>Pseudomonadati</taxon>
        <taxon>Pseudomonadota</taxon>
        <taxon>Alphaproteobacteria</taxon>
        <taxon>Rhodobacterales</taxon>
        <taxon>Paracoccaceae</taxon>
        <taxon>Pararhodobacter</taxon>
    </lineage>
</organism>
<dbReference type="Gene3D" id="3.90.550.10">
    <property type="entry name" value="Spore Coat Polysaccharide Biosynthesis Protein SpsA, Chain A"/>
    <property type="match status" value="1"/>
</dbReference>
<reference evidence="1 2" key="1">
    <citation type="submission" date="2022-10" db="EMBL/GenBank/DDBJ databases">
        <title>Pararhodobacter sp. nov., isolated from marine algae.</title>
        <authorList>
            <person name="Choi B.J."/>
            <person name="Kim J.M."/>
            <person name="Lee J.K."/>
            <person name="Choi D.G."/>
            <person name="Jeon C.O."/>
        </authorList>
    </citation>
    <scope>NUCLEOTIDE SEQUENCE [LARGE SCALE GENOMIC DNA]</scope>
    <source>
        <strain evidence="1 2">ZQ420</strain>
    </source>
</reference>
<evidence type="ECO:0008006" key="3">
    <source>
        <dbReference type="Google" id="ProtNLM"/>
    </source>
</evidence>
<dbReference type="InterPro" id="IPR029044">
    <property type="entry name" value="Nucleotide-diphossugar_trans"/>
</dbReference>
<gene>
    <name evidence="1" type="ORF">OKW52_06755</name>
</gene>
<dbReference type="EMBL" id="JAPDFL010000001">
    <property type="protein sequence ID" value="MCW1931969.1"/>
    <property type="molecule type" value="Genomic_DNA"/>
</dbReference>
<protein>
    <recommendedName>
        <fullName evidence="3">Glycosyltransferase</fullName>
    </recommendedName>
</protein>
<dbReference type="RefSeq" id="WP_264505042.1">
    <property type="nucleotide sequence ID" value="NZ_JAPDFL010000001.1"/>
</dbReference>
<dbReference type="SUPFAM" id="SSF53448">
    <property type="entry name" value="Nucleotide-diphospho-sugar transferases"/>
    <property type="match status" value="1"/>
</dbReference>
<dbReference type="Proteomes" id="UP001208938">
    <property type="component" value="Unassembled WGS sequence"/>
</dbReference>
<keyword evidence="2" id="KW-1185">Reference proteome</keyword>
<name>A0ABT3GWP0_9RHOB</name>
<sequence>MTGALSSKRYALDHARTKAVAEAWLQQNATRFVAASFRENDRNLGTCKTTQSVIDWALTDCDDVIFSEDDTTFEPDALTWFRAMLAHETFAAADVWAVAGESKIFDSGGAPVTQEQLAEGHAAVTNEGLLAEFIRLGFLPSTCFATNRQKWSAFGHTRGLPNGDRDVNIRCKEEGRFSLWPVVARVSDNGMHHPNGFSVLVHKSPERVSNKKQNIASGQFGAYDPDFVEKTRNVGGLFSRFSTGWRTT</sequence>
<evidence type="ECO:0000313" key="1">
    <source>
        <dbReference type="EMBL" id="MCW1931969.1"/>
    </source>
</evidence>